<dbReference type="EMBL" id="CAXLJM020000023">
    <property type="protein sequence ID" value="CAL8089470.1"/>
    <property type="molecule type" value="Genomic_DNA"/>
</dbReference>
<keyword evidence="3" id="KW-0853">WD repeat</keyword>
<evidence type="ECO:0000256" key="1">
    <source>
        <dbReference type="ARBA" id="ARBA00004120"/>
    </source>
</evidence>
<evidence type="ECO:0000256" key="7">
    <source>
        <dbReference type="ARBA" id="ARBA00023212"/>
    </source>
</evidence>
<comment type="caution">
    <text evidence="11">The sequence shown here is derived from an EMBL/GenBank/DDBJ whole genome shotgun (WGS) entry which is preliminary data.</text>
</comment>
<dbReference type="PANTHER" id="PTHR12764:SF5">
    <property type="entry name" value="LD29485P"/>
    <property type="match status" value="1"/>
</dbReference>
<evidence type="ECO:0008006" key="13">
    <source>
        <dbReference type="Google" id="ProtNLM"/>
    </source>
</evidence>
<feature type="domain" description="IFT121-like zinc finger" evidence="9">
    <location>
        <begin position="526"/>
        <end position="567"/>
    </location>
</feature>
<evidence type="ECO:0000313" key="11">
    <source>
        <dbReference type="EMBL" id="CAL8089470.1"/>
    </source>
</evidence>
<dbReference type="InterPro" id="IPR056170">
    <property type="entry name" value="Znf_IFT121-like"/>
</dbReference>
<feature type="domain" description="IFT121-like TPR repeats" evidence="10">
    <location>
        <begin position="404"/>
        <end position="495"/>
    </location>
</feature>
<proteinExistence type="predicted"/>
<dbReference type="Pfam" id="PF25768">
    <property type="entry name" value="TPR_IFT121"/>
    <property type="match status" value="1"/>
</dbReference>
<dbReference type="InterPro" id="IPR057979">
    <property type="entry name" value="TPR_IFT121"/>
</dbReference>
<dbReference type="Pfam" id="PF23145">
    <property type="entry name" value="Zf_2nd_IFT121"/>
    <property type="match status" value="1"/>
</dbReference>
<keyword evidence="7" id="KW-0206">Cytoskeleton</keyword>
<evidence type="ECO:0000313" key="12">
    <source>
        <dbReference type="Proteomes" id="UP001642540"/>
    </source>
</evidence>
<evidence type="ECO:0000256" key="4">
    <source>
        <dbReference type="ARBA" id="ARBA00022737"/>
    </source>
</evidence>
<gene>
    <name evidence="11" type="ORF">ODALV1_LOCUS7386</name>
</gene>
<dbReference type="InterPro" id="IPR039857">
    <property type="entry name" value="Ift122/121"/>
</dbReference>
<keyword evidence="2" id="KW-0963">Cytoplasm</keyword>
<evidence type="ECO:0000256" key="5">
    <source>
        <dbReference type="ARBA" id="ARBA00022794"/>
    </source>
</evidence>
<name>A0ABP1Q531_9HEXA</name>
<evidence type="ECO:0000256" key="6">
    <source>
        <dbReference type="ARBA" id="ARBA00023069"/>
    </source>
</evidence>
<keyword evidence="4" id="KW-0677">Repeat</keyword>
<evidence type="ECO:0000259" key="9">
    <source>
        <dbReference type="Pfam" id="PF23145"/>
    </source>
</evidence>
<protein>
    <recommendedName>
        <fullName evidence="13">WD repeat-containing protein 35</fullName>
    </recommendedName>
</protein>
<keyword evidence="12" id="KW-1185">Reference proteome</keyword>
<keyword evidence="8" id="KW-0966">Cell projection</keyword>
<dbReference type="PANTHER" id="PTHR12764">
    <property type="entry name" value="WD REPEAT DOMAIN-RELATED"/>
    <property type="match status" value="1"/>
</dbReference>
<organism evidence="11 12">
    <name type="scientific">Orchesella dallaii</name>
    <dbReference type="NCBI Taxonomy" id="48710"/>
    <lineage>
        <taxon>Eukaryota</taxon>
        <taxon>Metazoa</taxon>
        <taxon>Ecdysozoa</taxon>
        <taxon>Arthropoda</taxon>
        <taxon>Hexapoda</taxon>
        <taxon>Collembola</taxon>
        <taxon>Entomobryomorpha</taxon>
        <taxon>Entomobryoidea</taxon>
        <taxon>Orchesellidae</taxon>
        <taxon>Orchesellinae</taxon>
        <taxon>Orchesella</taxon>
    </lineage>
</organism>
<evidence type="ECO:0000259" key="10">
    <source>
        <dbReference type="Pfam" id="PF25768"/>
    </source>
</evidence>
<keyword evidence="6" id="KW-0969">Cilium</keyword>
<reference evidence="11 12" key="1">
    <citation type="submission" date="2024-08" db="EMBL/GenBank/DDBJ databases">
        <authorList>
            <person name="Cucini C."/>
            <person name="Frati F."/>
        </authorList>
    </citation>
    <scope>NUCLEOTIDE SEQUENCE [LARGE SCALE GENOMIC DNA]</scope>
</reference>
<sequence>METICNIPTGSFLTHYENQLISLLNMDKIVDNPEHPDANMVLKLYTAKYSRIQELLENDEPIEEIANLLKVPYCHTALRKLVADEALRQGEYELAESIYHEDKNFAAIQFIGNLTEIEGVDLQRAHVHCFLHEYDQAQHYFLRVERKDLAIKMWKDLGNWERVNFLSGYASEDITEKALISQYDACVEMHDWETATEIASRLGYVEGLTKCCILLEDYDKLIELSEKLPLGDPALSKIGDVLASVGLIEGAAQCYVAYGNPPAAMKMTIDTQHWDLAMKLSYDHKLPLVSPSLVKHVRSLIASEQFSPAIQILERCGKKLTAGKLLVWKALRMLQSEFANTLEVKKVFALAAKILTKQKSRPKRESITSLNVSFKDCDELDLEFLIPEDQLRIMTGHNEWCWNDPWRGAEASHFLNLTQRFLHRGMMGRAFKAAMHLRNFEDIVGSQRINTLVALTAINNHYFNVASNALLKLEAEDETFSAISFKLFKDQNPKDHGVNRIPCPGCEKYIPDIYSACPCCNLQFTMCIFSACPILNEEEMWTCGTCSRHVELSKTDRFEYCILCHSKKK</sequence>
<evidence type="ECO:0000256" key="8">
    <source>
        <dbReference type="ARBA" id="ARBA00023273"/>
    </source>
</evidence>
<dbReference type="Proteomes" id="UP001642540">
    <property type="component" value="Unassembled WGS sequence"/>
</dbReference>
<evidence type="ECO:0000256" key="2">
    <source>
        <dbReference type="ARBA" id="ARBA00022490"/>
    </source>
</evidence>
<keyword evidence="5" id="KW-0970">Cilium biogenesis/degradation</keyword>
<evidence type="ECO:0000256" key="3">
    <source>
        <dbReference type="ARBA" id="ARBA00022574"/>
    </source>
</evidence>
<dbReference type="Gene3D" id="1.25.40.470">
    <property type="match status" value="1"/>
</dbReference>
<accession>A0ABP1Q531</accession>
<comment type="subcellular location">
    <subcellularLocation>
        <location evidence="1">Cytoplasm</location>
        <location evidence="1">Cytoskeleton</location>
        <location evidence="1">Cilium basal body</location>
    </subcellularLocation>
</comment>